<dbReference type="AlphaFoldDB" id="A0AAE2V975"/>
<gene>
    <name evidence="1" type="ORF">JIN83_06610</name>
</gene>
<sequence length="144" mass="16473">MQLPIELRFIRQGAVFYMVDRRLSSTEPHYFIVLNLDPYGDKLLLLAVASSQVEKVRARRKRKSLPPETVVEISPSDYQDFKVDSCVNCNTVFTKSLVELADQWKRKEIRGQADLSDTILQQLITGIMASPMIPEEEKKLVSDS</sequence>
<organism evidence="1 2">
    <name type="scientific">Oceaniferula flava</name>
    <dbReference type="NCBI Taxonomy" id="2800421"/>
    <lineage>
        <taxon>Bacteria</taxon>
        <taxon>Pseudomonadati</taxon>
        <taxon>Verrucomicrobiota</taxon>
        <taxon>Verrucomicrobiia</taxon>
        <taxon>Verrucomicrobiales</taxon>
        <taxon>Verrucomicrobiaceae</taxon>
        <taxon>Oceaniferula</taxon>
    </lineage>
</organism>
<reference evidence="1" key="1">
    <citation type="submission" date="2021-01" db="EMBL/GenBank/DDBJ databases">
        <title>Modified the classification status of verrucomicrobia.</title>
        <authorList>
            <person name="Feng X."/>
        </authorList>
    </citation>
    <scope>NUCLEOTIDE SEQUENCE</scope>
    <source>
        <strain evidence="1">5K15</strain>
    </source>
</reference>
<name>A0AAE2V975_9BACT</name>
<evidence type="ECO:0000313" key="1">
    <source>
        <dbReference type="EMBL" id="MBK1854623.1"/>
    </source>
</evidence>
<keyword evidence="2" id="KW-1185">Reference proteome</keyword>
<dbReference type="EMBL" id="JAENIG010000003">
    <property type="protein sequence ID" value="MBK1854623.1"/>
    <property type="molecule type" value="Genomic_DNA"/>
</dbReference>
<evidence type="ECO:0000313" key="2">
    <source>
        <dbReference type="Proteomes" id="UP000634206"/>
    </source>
</evidence>
<accession>A0AAE2V975</accession>
<proteinExistence type="predicted"/>
<protein>
    <submittedName>
        <fullName evidence="1">Uncharacterized protein</fullName>
    </submittedName>
</protein>
<comment type="caution">
    <text evidence="1">The sequence shown here is derived from an EMBL/GenBank/DDBJ whole genome shotgun (WGS) entry which is preliminary data.</text>
</comment>
<dbReference type="Proteomes" id="UP000634206">
    <property type="component" value="Unassembled WGS sequence"/>
</dbReference>
<dbReference type="RefSeq" id="WP_309489229.1">
    <property type="nucleotide sequence ID" value="NZ_JAENIG010000003.1"/>
</dbReference>